<dbReference type="GeneID" id="108703874"/>
<dbReference type="GO" id="GO:0008270">
    <property type="term" value="F:zinc ion binding"/>
    <property type="evidence" value="ECO:0007669"/>
    <property type="project" value="UniProtKB-KW"/>
</dbReference>
<dbReference type="Pfam" id="PF15227">
    <property type="entry name" value="zf-C3HC4_4"/>
    <property type="match status" value="1"/>
</dbReference>
<evidence type="ECO:0000259" key="6">
    <source>
        <dbReference type="PROSITE" id="PS50089"/>
    </source>
</evidence>
<dbReference type="SUPFAM" id="SSF52540">
    <property type="entry name" value="P-loop containing nucleoside triphosphate hydrolases"/>
    <property type="match status" value="1"/>
</dbReference>
<keyword evidence="1" id="KW-0479">Metal-binding</keyword>
<dbReference type="GO" id="GO:0003924">
    <property type="term" value="F:GTPase activity"/>
    <property type="evidence" value="ECO:0000318"/>
    <property type="project" value="GO_Central"/>
</dbReference>
<evidence type="ECO:0000256" key="2">
    <source>
        <dbReference type="ARBA" id="ARBA00022771"/>
    </source>
</evidence>
<dbReference type="AlphaFoldDB" id="A0A8J1LTJ1"/>
<dbReference type="Gene3D" id="3.40.50.300">
    <property type="entry name" value="P-loop containing nucleotide triphosphate hydrolases"/>
    <property type="match status" value="1"/>
</dbReference>
<sequence>MQHQGPASFQTLEEELLCCVCFGELNDPVSIACGHTFCRECITSYWDTQHLRCLCPECRTVCPKDQLIPVHRLKALITKVQQGVKGEQAKKESSICAIQLVHTDEFGHLQVNEAAIQTCFMNREVLDYSVCLICVIGEKKHGKSSLLSRILMTLSCQEKGQRLSLGSDNKTGYEWKAGTTKAKSIWIWSKPFILEHYGEKMAVFVLDIEDTLELDSSSDIGIRLSAISLVLSSYLIFNVESDLKITVLDYFKMYFRVAKCVGESFDLQPLQHLDIIRCDGQELKTCGKEDLLNYIICESQKLQNQSLYQLVSDTLKEPLADCSYLPHRGRGLVNTRRGRSADMEEDFNKLFTTYIFTLVRDIWLHIKLDKTGGKVTCAQLARILKRVVNILQSAQQKFPSPLQMFFHFKNYKNVETLKEQFHRFIHNMSKEADFHIKTFNATDPFQMEPKMRHVAANILREFKESFVGDDTRQKKRLEGELKSYVLNHQRKFSADNSKRFCAFRNQKRMENIKEKFLNVIFLKLEETDHLIKVENLRPTAMEANISDITTYFMREFKESFKGDDAQEKERLENELESYMLKHQQEFCEGYSKKFYTFLNHKIMVNVKQTFVGKIISKQSETTSLIKSHEMPFIIENEMSDAVREQLVIYRDSLEGIDDQEKQQRVKKMESYFLSKKELFCKEYSKKFYAFENENLMEITKKDFQDFLEQMKKETSTCLLNNLMTTPYKMKSKIRDSVSNYMFSFQNSLAGSDYQEQEILVIGLEVFLAQQQAAFCQEYSDRYSVDFWWFFYNGDVRPEFIVLVMIVATILNTIAHLCD</sequence>
<dbReference type="OrthoDB" id="6270329at2759"/>
<keyword evidence="2 4" id="KW-0863">Zinc-finger</keyword>
<dbReference type="PANTHER" id="PTHR10751">
    <property type="entry name" value="GUANYLATE BINDING PROTEIN"/>
    <property type="match status" value="1"/>
</dbReference>
<dbReference type="SMART" id="SM00184">
    <property type="entry name" value="RING"/>
    <property type="match status" value="1"/>
</dbReference>
<feature type="domain" description="RING-type" evidence="6">
    <location>
        <begin position="18"/>
        <end position="59"/>
    </location>
</feature>
<dbReference type="SUPFAM" id="SSF57850">
    <property type="entry name" value="RING/U-box"/>
    <property type="match status" value="1"/>
</dbReference>
<dbReference type="Gene3D" id="3.30.40.10">
    <property type="entry name" value="Zinc/RING finger domain, C3HC4 (zinc finger)"/>
    <property type="match status" value="1"/>
</dbReference>
<keyword evidence="5" id="KW-0175">Coiled coil</keyword>
<evidence type="ECO:0000313" key="8">
    <source>
        <dbReference type="RefSeq" id="XP_041432634.1"/>
    </source>
</evidence>
<reference evidence="8" key="1">
    <citation type="submission" date="2025-08" db="UniProtKB">
        <authorList>
            <consortium name="RefSeq"/>
        </authorList>
    </citation>
    <scope>IDENTIFICATION</scope>
    <source>
        <strain evidence="8">J_2021</strain>
        <tissue evidence="8">Erythrocytes</tissue>
    </source>
</reference>
<name>A0A8J1LTJ1_XENLA</name>
<dbReference type="InterPro" id="IPR001841">
    <property type="entry name" value="Znf_RING"/>
</dbReference>
<evidence type="ECO:0000256" key="3">
    <source>
        <dbReference type="ARBA" id="ARBA00022833"/>
    </source>
</evidence>
<evidence type="ECO:0000313" key="7">
    <source>
        <dbReference type="Proteomes" id="UP000186698"/>
    </source>
</evidence>
<gene>
    <name evidence="8" type="primary">LOC108703874</name>
</gene>
<proteinExistence type="predicted"/>
<dbReference type="GO" id="GO:0007029">
    <property type="term" value="P:endoplasmic reticulum organization"/>
    <property type="evidence" value="ECO:0000318"/>
    <property type="project" value="GO_Central"/>
</dbReference>
<evidence type="ECO:0000256" key="4">
    <source>
        <dbReference type="PROSITE-ProRule" id="PRU00175"/>
    </source>
</evidence>
<accession>A0A8J1LTJ1</accession>
<dbReference type="KEGG" id="xla:108703874"/>
<dbReference type="InterPro" id="IPR017907">
    <property type="entry name" value="Znf_RING_CS"/>
</dbReference>
<dbReference type="Proteomes" id="UP000186698">
    <property type="component" value="Chromosome 9_10L"/>
</dbReference>
<evidence type="ECO:0000256" key="1">
    <source>
        <dbReference type="ARBA" id="ARBA00022723"/>
    </source>
</evidence>
<dbReference type="RefSeq" id="XP_041432634.1">
    <property type="nucleotide sequence ID" value="XM_041576700.1"/>
</dbReference>
<keyword evidence="7" id="KW-1185">Reference proteome</keyword>
<dbReference type="GO" id="GO:0005525">
    <property type="term" value="F:GTP binding"/>
    <property type="evidence" value="ECO:0000318"/>
    <property type="project" value="GO_Central"/>
</dbReference>
<dbReference type="InterPro" id="IPR027417">
    <property type="entry name" value="P-loop_NTPase"/>
</dbReference>
<organism evidence="7 8">
    <name type="scientific">Xenopus laevis</name>
    <name type="common">African clawed frog</name>
    <dbReference type="NCBI Taxonomy" id="8355"/>
    <lineage>
        <taxon>Eukaryota</taxon>
        <taxon>Metazoa</taxon>
        <taxon>Chordata</taxon>
        <taxon>Craniata</taxon>
        <taxon>Vertebrata</taxon>
        <taxon>Euteleostomi</taxon>
        <taxon>Amphibia</taxon>
        <taxon>Batrachia</taxon>
        <taxon>Anura</taxon>
        <taxon>Pipoidea</taxon>
        <taxon>Pipidae</taxon>
        <taxon>Xenopodinae</taxon>
        <taxon>Xenopus</taxon>
        <taxon>Xenopus</taxon>
    </lineage>
</organism>
<keyword evidence="3" id="KW-0862">Zinc</keyword>
<dbReference type="InterPro" id="IPR013083">
    <property type="entry name" value="Znf_RING/FYVE/PHD"/>
</dbReference>
<dbReference type="GO" id="GO:0051260">
    <property type="term" value="P:protein homooligomerization"/>
    <property type="evidence" value="ECO:0000318"/>
    <property type="project" value="GO_Central"/>
</dbReference>
<feature type="coiled-coil region" evidence="5">
    <location>
        <begin position="561"/>
        <end position="588"/>
    </location>
</feature>
<dbReference type="PROSITE" id="PS50089">
    <property type="entry name" value="ZF_RING_2"/>
    <property type="match status" value="1"/>
</dbReference>
<evidence type="ECO:0000256" key="5">
    <source>
        <dbReference type="SAM" id="Coils"/>
    </source>
</evidence>
<protein>
    <submittedName>
        <fullName evidence="8">Uncharacterized protein LOC108703874</fullName>
    </submittedName>
</protein>
<dbReference type="PROSITE" id="PS00518">
    <property type="entry name" value="ZF_RING_1"/>
    <property type="match status" value="1"/>
</dbReference>